<sequence length="227" mass="24901">MRQWTVGDVMTSRVVRVGEDATYREIVDALAGCQGSALPVLDGQGRVVGVVSEADVLRKVEFPGGGEEPRFFERPTRRAARARARADLARDLMSAPAVTIGPDESVAAAARLMESRRVKRLPVVDGECRLVGIVSRRDLLKTHLRPDSDIRDDIIDGVVKRALWADPAGLTVDVRDGVVELRGWVDRHNTAISALHLTEQVPGVVRVVDRLSWRDDDSPRSADDEPA</sequence>
<feature type="domain" description="CBS" evidence="4">
    <location>
        <begin position="93"/>
        <end position="150"/>
    </location>
</feature>
<accession>A0ABW4IXQ5</accession>
<organism evidence="5 6">
    <name type="scientific">Streptomyces caeni</name>
    <dbReference type="NCBI Taxonomy" id="2307231"/>
    <lineage>
        <taxon>Bacteria</taxon>
        <taxon>Bacillati</taxon>
        <taxon>Actinomycetota</taxon>
        <taxon>Actinomycetes</taxon>
        <taxon>Kitasatosporales</taxon>
        <taxon>Streptomycetaceae</taxon>
        <taxon>Streptomyces</taxon>
    </lineage>
</organism>
<dbReference type="Pfam" id="PF04972">
    <property type="entry name" value="BON"/>
    <property type="match status" value="1"/>
</dbReference>
<dbReference type="EMBL" id="JBHUDX010000083">
    <property type="protein sequence ID" value="MFD1661726.1"/>
    <property type="molecule type" value="Genomic_DNA"/>
</dbReference>
<evidence type="ECO:0000259" key="3">
    <source>
        <dbReference type="PROSITE" id="PS50914"/>
    </source>
</evidence>
<evidence type="ECO:0000313" key="5">
    <source>
        <dbReference type="EMBL" id="MFD1661726.1"/>
    </source>
</evidence>
<comment type="caution">
    <text evidence="5">The sequence shown here is derived from an EMBL/GenBank/DDBJ whole genome shotgun (WGS) entry which is preliminary data.</text>
</comment>
<protein>
    <submittedName>
        <fullName evidence="5">CBS domain-containing protein</fullName>
    </submittedName>
</protein>
<dbReference type="InterPro" id="IPR046342">
    <property type="entry name" value="CBS_dom_sf"/>
</dbReference>
<dbReference type="RefSeq" id="WP_381088085.1">
    <property type="nucleotide sequence ID" value="NZ_JBHUDX010000083.1"/>
</dbReference>
<keyword evidence="1 2" id="KW-0129">CBS domain</keyword>
<dbReference type="InterPro" id="IPR051257">
    <property type="entry name" value="Diverse_CBS-Domain"/>
</dbReference>
<keyword evidence="6" id="KW-1185">Reference proteome</keyword>
<dbReference type="Gene3D" id="3.10.580.10">
    <property type="entry name" value="CBS-domain"/>
    <property type="match status" value="1"/>
</dbReference>
<dbReference type="PROSITE" id="PS51371">
    <property type="entry name" value="CBS"/>
    <property type="match status" value="2"/>
</dbReference>
<evidence type="ECO:0000313" key="6">
    <source>
        <dbReference type="Proteomes" id="UP001597261"/>
    </source>
</evidence>
<dbReference type="Gene3D" id="3.30.1340.30">
    <property type="match status" value="1"/>
</dbReference>
<gene>
    <name evidence="5" type="ORF">ACFSL4_26895</name>
</gene>
<feature type="domain" description="CBS" evidence="4">
    <location>
        <begin position="10"/>
        <end position="68"/>
    </location>
</feature>
<dbReference type="PIRSF" id="PIRSF036990">
    <property type="entry name" value="UCP036990_CBS_BON"/>
    <property type="match status" value="1"/>
</dbReference>
<dbReference type="Proteomes" id="UP001597261">
    <property type="component" value="Unassembled WGS sequence"/>
</dbReference>
<dbReference type="InterPro" id="IPR000644">
    <property type="entry name" value="CBS_dom"/>
</dbReference>
<name>A0ABW4IXQ5_9ACTN</name>
<reference evidence="6" key="1">
    <citation type="journal article" date="2019" name="Int. J. Syst. Evol. Microbiol.">
        <title>The Global Catalogue of Microorganisms (GCM) 10K type strain sequencing project: providing services to taxonomists for standard genome sequencing and annotation.</title>
        <authorList>
            <consortium name="The Broad Institute Genomics Platform"/>
            <consortium name="The Broad Institute Genome Sequencing Center for Infectious Disease"/>
            <person name="Wu L."/>
            <person name="Ma J."/>
        </authorList>
    </citation>
    <scope>NUCLEOTIDE SEQUENCE [LARGE SCALE GENOMIC DNA]</scope>
    <source>
        <strain evidence="6">CGMCC 1.12470</strain>
    </source>
</reference>
<dbReference type="InterPro" id="IPR007055">
    <property type="entry name" value="BON_dom"/>
</dbReference>
<dbReference type="Pfam" id="PF00571">
    <property type="entry name" value="CBS"/>
    <property type="match status" value="2"/>
</dbReference>
<evidence type="ECO:0000259" key="4">
    <source>
        <dbReference type="PROSITE" id="PS51371"/>
    </source>
</evidence>
<dbReference type="SMART" id="SM00116">
    <property type="entry name" value="CBS"/>
    <property type="match status" value="2"/>
</dbReference>
<evidence type="ECO:0000256" key="1">
    <source>
        <dbReference type="ARBA" id="ARBA00023122"/>
    </source>
</evidence>
<evidence type="ECO:0000256" key="2">
    <source>
        <dbReference type="PROSITE-ProRule" id="PRU00703"/>
    </source>
</evidence>
<dbReference type="PANTHER" id="PTHR43080:SF29">
    <property type="entry name" value="OS02G0818000 PROTEIN"/>
    <property type="match status" value="1"/>
</dbReference>
<dbReference type="PROSITE" id="PS50914">
    <property type="entry name" value="BON"/>
    <property type="match status" value="1"/>
</dbReference>
<dbReference type="SUPFAM" id="SSF54631">
    <property type="entry name" value="CBS-domain pair"/>
    <property type="match status" value="1"/>
</dbReference>
<feature type="domain" description="BON" evidence="3">
    <location>
        <begin position="146"/>
        <end position="215"/>
    </location>
</feature>
<proteinExistence type="predicted"/>
<dbReference type="PANTHER" id="PTHR43080">
    <property type="entry name" value="CBS DOMAIN-CONTAINING PROTEIN CBSX3, MITOCHONDRIAL"/>
    <property type="match status" value="1"/>
</dbReference>
<dbReference type="InterPro" id="IPR017080">
    <property type="entry name" value="UCP036990_CBS_BON"/>
</dbReference>
<dbReference type="CDD" id="cd04586">
    <property type="entry name" value="CBS_pair_BON_assoc"/>
    <property type="match status" value="1"/>
</dbReference>